<comment type="caution">
    <text evidence="1">The sequence shown here is derived from an EMBL/GenBank/DDBJ whole genome shotgun (WGS) entry which is preliminary data.</text>
</comment>
<keyword evidence="2" id="KW-1185">Reference proteome</keyword>
<protein>
    <submittedName>
        <fullName evidence="1">14576_t:CDS:1</fullName>
    </submittedName>
</protein>
<sequence length="44" mass="5081">MNIDKEVNTDQKVVFNRNYVSGSGHYVDVIYDAKDVNKEGFDKK</sequence>
<name>A0A9N9IFV0_9GLOM</name>
<proteinExistence type="predicted"/>
<accession>A0A9N9IFV0</accession>
<dbReference type="EMBL" id="CAJVQA010015105">
    <property type="protein sequence ID" value="CAG8735216.1"/>
    <property type="molecule type" value="Genomic_DNA"/>
</dbReference>
<organism evidence="1 2">
    <name type="scientific">Cetraspora pellucida</name>
    <dbReference type="NCBI Taxonomy" id="1433469"/>
    <lineage>
        <taxon>Eukaryota</taxon>
        <taxon>Fungi</taxon>
        <taxon>Fungi incertae sedis</taxon>
        <taxon>Mucoromycota</taxon>
        <taxon>Glomeromycotina</taxon>
        <taxon>Glomeromycetes</taxon>
        <taxon>Diversisporales</taxon>
        <taxon>Gigasporaceae</taxon>
        <taxon>Cetraspora</taxon>
    </lineage>
</organism>
<dbReference type="OrthoDB" id="10315221at2759"/>
<gene>
    <name evidence="1" type="ORF">CPELLU_LOCUS13752</name>
</gene>
<evidence type="ECO:0000313" key="1">
    <source>
        <dbReference type="EMBL" id="CAG8735216.1"/>
    </source>
</evidence>
<evidence type="ECO:0000313" key="2">
    <source>
        <dbReference type="Proteomes" id="UP000789759"/>
    </source>
</evidence>
<dbReference type="AlphaFoldDB" id="A0A9N9IFV0"/>
<reference evidence="1" key="1">
    <citation type="submission" date="2021-06" db="EMBL/GenBank/DDBJ databases">
        <authorList>
            <person name="Kallberg Y."/>
            <person name="Tangrot J."/>
            <person name="Rosling A."/>
        </authorList>
    </citation>
    <scope>NUCLEOTIDE SEQUENCE</scope>
    <source>
        <strain evidence="1">FL966</strain>
    </source>
</reference>
<dbReference type="Proteomes" id="UP000789759">
    <property type="component" value="Unassembled WGS sequence"/>
</dbReference>